<dbReference type="InParanoid" id="D8U3F3"/>
<dbReference type="RefSeq" id="XP_002953144.1">
    <property type="nucleotide sequence ID" value="XM_002953098.1"/>
</dbReference>
<dbReference type="KEGG" id="vcn:VOLCADRAFT_93921"/>
<dbReference type="EMBL" id="GL378355">
    <property type="protein sequence ID" value="EFJ45743.1"/>
    <property type="molecule type" value="Genomic_DNA"/>
</dbReference>
<keyword evidence="2" id="KW-1185">Reference proteome</keyword>
<dbReference type="GeneID" id="9622224"/>
<name>D8U3F3_VOLCA</name>
<evidence type="ECO:0000313" key="2">
    <source>
        <dbReference type="Proteomes" id="UP000001058"/>
    </source>
</evidence>
<proteinExistence type="predicted"/>
<evidence type="ECO:0000313" key="1">
    <source>
        <dbReference type="EMBL" id="EFJ45743.1"/>
    </source>
</evidence>
<dbReference type="AlphaFoldDB" id="D8U3F3"/>
<gene>
    <name evidence="1" type="ORF">VOLCADRAFT_93921</name>
</gene>
<reference evidence="1 2" key="1">
    <citation type="journal article" date="2010" name="Science">
        <title>Genomic analysis of organismal complexity in the multicellular green alga Volvox carteri.</title>
        <authorList>
            <person name="Prochnik S.E."/>
            <person name="Umen J."/>
            <person name="Nedelcu A.M."/>
            <person name="Hallmann A."/>
            <person name="Miller S.M."/>
            <person name="Nishii I."/>
            <person name="Ferris P."/>
            <person name="Kuo A."/>
            <person name="Mitros T."/>
            <person name="Fritz-Laylin L.K."/>
            <person name="Hellsten U."/>
            <person name="Chapman J."/>
            <person name="Simakov O."/>
            <person name="Rensing S.A."/>
            <person name="Terry A."/>
            <person name="Pangilinan J."/>
            <person name="Kapitonov V."/>
            <person name="Jurka J."/>
            <person name="Salamov A."/>
            <person name="Shapiro H."/>
            <person name="Schmutz J."/>
            <person name="Grimwood J."/>
            <person name="Lindquist E."/>
            <person name="Lucas S."/>
            <person name="Grigoriev I.V."/>
            <person name="Schmitt R."/>
            <person name="Kirk D."/>
            <person name="Rokhsar D.S."/>
        </authorList>
    </citation>
    <scope>NUCLEOTIDE SEQUENCE [LARGE SCALE GENOMIC DNA]</scope>
    <source>
        <strain evidence="2">f. Nagariensis / Eve</strain>
    </source>
</reference>
<sequence>MIVSNPNKKELKYKNGHAAMKECVDCYMAAYEELLSVGQVPRYYTIEEIASKHLETSLPMGGSWSASSDVHVQGRADGYRAWFNVVAGTEWLWICQVAALGVRM</sequence>
<organism evidence="2">
    <name type="scientific">Volvox carteri f. nagariensis</name>
    <dbReference type="NCBI Taxonomy" id="3068"/>
    <lineage>
        <taxon>Eukaryota</taxon>
        <taxon>Viridiplantae</taxon>
        <taxon>Chlorophyta</taxon>
        <taxon>core chlorophytes</taxon>
        <taxon>Chlorophyceae</taxon>
        <taxon>CS clade</taxon>
        <taxon>Chlamydomonadales</taxon>
        <taxon>Volvocaceae</taxon>
        <taxon>Volvox</taxon>
    </lineage>
</organism>
<accession>D8U3F3</accession>
<dbReference type="Proteomes" id="UP000001058">
    <property type="component" value="Unassembled WGS sequence"/>
</dbReference>
<protein>
    <submittedName>
        <fullName evidence="1">Uncharacterized protein</fullName>
    </submittedName>
</protein>